<comment type="similarity">
    <text evidence="8 9">Belongs to the TonB-dependent receptor family.</text>
</comment>
<evidence type="ECO:0000256" key="7">
    <source>
        <dbReference type="ARBA" id="ARBA00023237"/>
    </source>
</evidence>
<dbReference type="Pfam" id="PF00593">
    <property type="entry name" value="TonB_dep_Rec_b-barrel"/>
    <property type="match status" value="1"/>
</dbReference>
<dbReference type="InterPro" id="IPR039426">
    <property type="entry name" value="TonB-dep_rcpt-like"/>
</dbReference>
<keyword evidence="7 8" id="KW-0998">Cell outer membrane</keyword>
<evidence type="ECO:0000259" key="12">
    <source>
        <dbReference type="Pfam" id="PF07715"/>
    </source>
</evidence>
<accession>A0A1M5MRF1</accession>
<protein>
    <submittedName>
        <fullName evidence="13">TonB-linked outer membrane protein, SusC/RagA family</fullName>
    </submittedName>
</protein>
<dbReference type="SUPFAM" id="SSF49464">
    <property type="entry name" value="Carboxypeptidase regulatory domain-like"/>
    <property type="match status" value="1"/>
</dbReference>
<dbReference type="AlphaFoldDB" id="A0A1M5MRF1"/>
<evidence type="ECO:0000256" key="10">
    <source>
        <dbReference type="SAM" id="SignalP"/>
    </source>
</evidence>
<keyword evidence="6 8" id="KW-0472">Membrane</keyword>
<evidence type="ECO:0000256" key="4">
    <source>
        <dbReference type="ARBA" id="ARBA00022692"/>
    </source>
</evidence>
<dbReference type="PROSITE" id="PS52016">
    <property type="entry name" value="TONB_DEPENDENT_REC_3"/>
    <property type="match status" value="1"/>
</dbReference>
<dbReference type="RefSeq" id="WP_073237478.1">
    <property type="nucleotide sequence ID" value="NZ_FQUQ01000007.1"/>
</dbReference>
<evidence type="ECO:0000256" key="3">
    <source>
        <dbReference type="ARBA" id="ARBA00022452"/>
    </source>
</evidence>
<evidence type="ECO:0000259" key="11">
    <source>
        <dbReference type="Pfam" id="PF00593"/>
    </source>
</evidence>
<evidence type="ECO:0000313" key="13">
    <source>
        <dbReference type="EMBL" id="SHG79459.1"/>
    </source>
</evidence>
<dbReference type="InterPro" id="IPR008969">
    <property type="entry name" value="CarboxyPept-like_regulatory"/>
</dbReference>
<keyword evidence="2 8" id="KW-0813">Transport</keyword>
<evidence type="ECO:0000256" key="1">
    <source>
        <dbReference type="ARBA" id="ARBA00004571"/>
    </source>
</evidence>
<dbReference type="EMBL" id="FQUQ01000007">
    <property type="protein sequence ID" value="SHG79459.1"/>
    <property type="molecule type" value="Genomic_DNA"/>
</dbReference>
<evidence type="ECO:0000256" key="8">
    <source>
        <dbReference type="PROSITE-ProRule" id="PRU01360"/>
    </source>
</evidence>
<proteinExistence type="inferred from homology"/>
<dbReference type="InterPro" id="IPR023996">
    <property type="entry name" value="TonB-dep_OMP_SusC/RagA"/>
</dbReference>
<keyword evidence="3 8" id="KW-1134">Transmembrane beta strand</keyword>
<sequence length="1056" mass="113616">MKKLVQSLFILLLIATSAIAQERTITGTVTDGSDGKPLPGVTIRLKGAKGGAQSGSDGRFTLKAPAGVSALEFSYLGYVSQYKNIGSSNVVNVALESDSKALTEVVVTGYGTTKKKDFTGSAASIKGDDLKDRPVQSFVQGMTGQAAGVSIIQPNGLLNNPPVIRVRGVSSISLSSFPLVVVDGIPFPTSDVSNNSTTNNPLGDINPNDIESIDVLKDAASTALYGSRAAAGVLVITTKKGKTGDARVNYDGWFGVNNAVRLPELLNAQQFIDVKNEALKNALALNPNAVGASQRDAQGRGFFPSYNPDGSMVDTKWYDEVYRTAYSQNHGVTVSGGTEKTTYYLSGGLSDQNGFLKNNTFKRYSGRVNLGHQATKWMKLSLNMSYNNTLNQSPNSGSSPGAAFNSSGLGRLAIAVAPNLSPRNPDGSFNITKNTVGNNANLVPSTFANPAVLAQLDKNRSETNRFLTNMGADFKLMEGLNFRTNFSWDRSNSENAQFLNPVQGDGYGPGGRAVNQNVRTNNWNWINTLQYNKSFDGVHNLNLTVGSDVQKTRTEAWGAMRSGLGDPTFFTQFQGTYVSNTPSGNRIEQISYEAYLASASYNYAGKYFISGNFRRDGNSGLADGMKWGNFGGASVGWSISQEDFFKNSGLSNTVSNLRLRGSWGKVGNGNVGPYNEFTTYSPGIYGSTPFAWFYNKAGNRNLSWETSTQTDIGLNLGLWNDRLTFEADYFYKNIDNLILDVPQAPSKGIPEDLIAGGSILANVGSMYNRGFEFGIGGLPIKTDKFSWKVNLNLTLIKNRVTELDPTVKQLIGTTGGLESASITKVGESIGSIYAVRTNGVNPANGRRIFVNSAGREVQYQHFGGNMAWTYLDGTAAPSPASDAQVIGGTLPKWYGGFNNTFTYGNFDLNLMFTFSGGNYIYNGSRAGLLDQRWNNSTEILKAWNTNGQNTEIPRTVYGDNVSNGSSFAISANAEKGDFLRLQTATIGYKLPATLFNKIGINSLRVYASVNNAFLITNYSGVDPEISTNGNSTLSSGVERNSIPQGRAFTFGLSLGL</sequence>
<keyword evidence="10" id="KW-0732">Signal</keyword>
<comment type="subcellular location">
    <subcellularLocation>
        <location evidence="1 8">Cell outer membrane</location>
        <topology evidence="1 8">Multi-pass membrane protein</topology>
    </subcellularLocation>
</comment>
<dbReference type="InterPro" id="IPR000531">
    <property type="entry name" value="Beta-barrel_TonB"/>
</dbReference>
<evidence type="ECO:0000256" key="6">
    <source>
        <dbReference type="ARBA" id="ARBA00023136"/>
    </source>
</evidence>
<dbReference type="NCBIfam" id="TIGR04057">
    <property type="entry name" value="SusC_RagA_signa"/>
    <property type="match status" value="1"/>
</dbReference>
<dbReference type="InterPro" id="IPR012910">
    <property type="entry name" value="Plug_dom"/>
</dbReference>
<dbReference type="Gene3D" id="2.60.40.1120">
    <property type="entry name" value="Carboxypeptidase-like, regulatory domain"/>
    <property type="match status" value="1"/>
</dbReference>
<dbReference type="OrthoDB" id="9768177at2"/>
<feature type="domain" description="TonB-dependent receptor-like beta-barrel" evidence="11">
    <location>
        <begin position="428"/>
        <end position="1011"/>
    </location>
</feature>
<dbReference type="InterPro" id="IPR037066">
    <property type="entry name" value="Plug_dom_sf"/>
</dbReference>
<dbReference type="Proteomes" id="UP000184287">
    <property type="component" value="Unassembled WGS sequence"/>
</dbReference>
<evidence type="ECO:0000256" key="2">
    <source>
        <dbReference type="ARBA" id="ARBA00022448"/>
    </source>
</evidence>
<dbReference type="Gene3D" id="2.40.170.20">
    <property type="entry name" value="TonB-dependent receptor, beta-barrel domain"/>
    <property type="match status" value="1"/>
</dbReference>
<keyword evidence="4 8" id="KW-0812">Transmembrane</keyword>
<evidence type="ECO:0000256" key="5">
    <source>
        <dbReference type="ARBA" id="ARBA00023077"/>
    </source>
</evidence>
<dbReference type="SUPFAM" id="SSF56935">
    <property type="entry name" value="Porins"/>
    <property type="match status" value="1"/>
</dbReference>
<name>A0A1M5MRF1_9SPHI</name>
<dbReference type="STRING" id="288992.SAMN04488522_107277"/>
<organism evidence="13 14">
    <name type="scientific">Pedobacter caeni</name>
    <dbReference type="NCBI Taxonomy" id="288992"/>
    <lineage>
        <taxon>Bacteria</taxon>
        <taxon>Pseudomonadati</taxon>
        <taxon>Bacteroidota</taxon>
        <taxon>Sphingobacteriia</taxon>
        <taxon>Sphingobacteriales</taxon>
        <taxon>Sphingobacteriaceae</taxon>
        <taxon>Pedobacter</taxon>
    </lineage>
</organism>
<dbReference type="Pfam" id="PF13715">
    <property type="entry name" value="CarbopepD_reg_2"/>
    <property type="match status" value="1"/>
</dbReference>
<keyword evidence="14" id="KW-1185">Reference proteome</keyword>
<dbReference type="GO" id="GO:0009279">
    <property type="term" value="C:cell outer membrane"/>
    <property type="evidence" value="ECO:0007669"/>
    <property type="project" value="UniProtKB-SubCell"/>
</dbReference>
<evidence type="ECO:0000256" key="9">
    <source>
        <dbReference type="RuleBase" id="RU003357"/>
    </source>
</evidence>
<dbReference type="InterPro" id="IPR036942">
    <property type="entry name" value="Beta-barrel_TonB_sf"/>
</dbReference>
<dbReference type="NCBIfam" id="TIGR04056">
    <property type="entry name" value="OMP_RagA_SusC"/>
    <property type="match status" value="1"/>
</dbReference>
<dbReference type="Gene3D" id="2.170.130.10">
    <property type="entry name" value="TonB-dependent receptor, plug domain"/>
    <property type="match status" value="1"/>
</dbReference>
<feature type="chain" id="PRO_5013268523" evidence="10">
    <location>
        <begin position="21"/>
        <end position="1056"/>
    </location>
</feature>
<gene>
    <name evidence="13" type="ORF">SAMN04488522_107277</name>
</gene>
<feature type="signal peptide" evidence="10">
    <location>
        <begin position="1"/>
        <end position="20"/>
    </location>
</feature>
<dbReference type="InterPro" id="IPR023997">
    <property type="entry name" value="TonB-dep_OMP_SusC/RagA_CS"/>
</dbReference>
<feature type="domain" description="TonB-dependent receptor plug" evidence="12">
    <location>
        <begin position="115"/>
        <end position="233"/>
    </location>
</feature>
<keyword evidence="5 9" id="KW-0798">TonB box</keyword>
<reference evidence="14" key="1">
    <citation type="submission" date="2016-11" db="EMBL/GenBank/DDBJ databases">
        <authorList>
            <person name="Varghese N."/>
            <person name="Submissions S."/>
        </authorList>
    </citation>
    <scope>NUCLEOTIDE SEQUENCE [LARGE SCALE GENOMIC DNA]</scope>
    <source>
        <strain evidence="14">DSM 16990</strain>
    </source>
</reference>
<evidence type="ECO:0000313" key="14">
    <source>
        <dbReference type="Proteomes" id="UP000184287"/>
    </source>
</evidence>
<dbReference type="Pfam" id="PF07715">
    <property type="entry name" value="Plug"/>
    <property type="match status" value="1"/>
</dbReference>